<proteinExistence type="predicted"/>
<accession>A0A4C2A534</accession>
<dbReference type="EMBL" id="BGZK01002485">
    <property type="protein sequence ID" value="GBP94289.1"/>
    <property type="molecule type" value="Genomic_DNA"/>
</dbReference>
<organism evidence="1 2">
    <name type="scientific">Eumeta variegata</name>
    <name type="common">Bagworm moth</name>
    <name type="synonym">Eumeta japonica</name>
    <dbReference type="NCBI Taxonomy" id="151549"/>
    <lineage>
        <taxon>Eukaryota</taxon>
        <taxon>Metazoa</taxon>
        <taxon>Ecdysozoa</taxon>
        <taxon>Arthropoda</taxon>
        <taxon>Hexapoda</taxon>
        <taxon>Insecta</taxon>
        <taxon>Pterygota</taxon>
        <taxon>Neoptera</taxon>
        <taxon>Endopterygota</taxon>
        <taxon>Lepidoptera</taxon>
        <taxon>Glossata</taxon>
        <taxon>Ditrysia</taxon>
        <taxon>Tineoidea</taxon>
        <taxon>Psychidae</taxon>
        <taxon>Oiketicinae</taxon>
        <taxon>Eumeta</taxon>
    </lineage>
</organism>
<dbReference type="Proteomes" id="UP000299102">
    <property type="component" value="Unassembled WGS sequence"/>
</dbReference>
<comment type="caution">
    <text evidence="1">The sequence shown here is derived from an EMBL/GenBank/DDBJ whole genome shotgun (WGS) entry which is preliminary data.</text>
</comment>
<evidence type="ECO:0000313" key="1">
    <source>
        <dbReference type="EMBL" id="GBP94289.1"/>
    </source>
</evidence>
<evidence type="ECO:0000313" key="2">
    <source>
        <dbReference type="Proteomes" id="UP000299102"/>
    </source>
</evidence>
<protein>
    <submittedName>
        <fullName evidence="1">Uncharacterized protein</fullName>
    </submittedName>
</protein>
<keyword evidence="2" id="KW-1185">Reference proteome</keyword>
<gene>
    <name evidence="1" type="ORF">EVAR_99668_1</name>
</gene>
<name>A0A4C2A534_EUMVA</name>
<dbReference type="AlphaFoldDB" id="A0A4C2A534"/>
<reference evidence="1 2" key="1">
    <citation type="journal article" date="2019" name="Commun. Biol.">
        <title>The bagworm genome reveals a unique fibroin gene that provides high tensile strength.</title>
        <authorList>
            <person name="Kono N."/>
            <person name="Nakamura H."/>
            <person name="Ohtoshi R."/>
            <person name="Tomita M."/>
            <person name="Numata K."/>
            <person name="Arakawa K."/>
        </authorList>
    </citation>
    <scope>NUCLEOTIDE SEQUENCE [LARGE SCALE GENOMIC DNA]</scope>
</reference>
<sequence length="173" mass="19673">MGRLDWVLQFLPEYRREYQLSLFCPLVDIKHHQHTIKGFLGSLDVTVPSVRSIAHLAKTRSVHVSAVKLSIMDHATADGLRIVVRIREFRSFAPRTAFASGALGPARDAIYQVYNVPFVVTALTYRPYSEILCGYPMRIRKARIHYDFVYIDRDARLRRVASGAPCLVTLLGN</sequence>